<dbReference type="Pfam" id="PF03960">
    <property type="entry name" value="ArsC"/>
    <property type="match status" value="1"/>
</dbReference>
<dbReference type="InterPro" id="IPR036249">
    <property type="entry name" value="Thioredoxin-like_sf"/>
</dbReference>
<evidence type="ECO:0000313" key="3">
    <source>
        <dbReference type="EMBL" id="MFD0915952.1"/>
    </source>
</evidence>
<accession>A0ABW3FEF8</accession>
<gene>
    <name evidence="3" type="ORF">ACFQ14_05990</name>
</gene>
<dbReference type="InterPro" id="IPR006504">
    <property type="entry name" value="Tscrpt_reg_Spx/MgsR"/>
</dbReference>
<dbReference type="EMBL" id="JBHTJV010000003">
    <property type="protein sequence ID" value="MFD0915952.1"/>
    <property type="molecule type" value="Genomic_DNA"/>
</dbReference>
<comment type="caution">
    <text evidence="3">The sequence shown here is derived from an EMBL/GenBank/DDBJ whole genome shotgun (WGS) entry which is preliminary data.</text>
</comment>
<dbReference type="PANTHER" id="PTHR30041:SF8">
    <property type="entry name" value="PROTEIN YFFB"/>
    <property type="match status" value="1"/>
</dbReference>
<dbReference type="Proteomes" id="UP001597101">
    <property type="component" value="Unassembled WGS sequence"/>
</dbReference>
<dbReference type="PROSITE" id="PS51353">
    <property type="entry name" value="ARSC"/>
    <property type="match status" value="1"/>
</dbReference>
<dbReference type="Gene3D" id="3.40.30.10">
    <property type="entry name" value="Glutaredoxin"/>
    <property type="match status" value="1"/>
</dbReference>
<evidence type="ECO:0000256" key="1">
    <source>
        <dbReference type="ARBA" id="ARBA00007198"/>
    </source>
</evidence>
<reference evidence="4" key="1">
    <citation type="journal article" date="2019" name="Int. J. Syst. Evol. Microbiol.">
        <title>The Global Catalogue of Microorganisms (GCM) 10K type strain sequencing project: providing services to taxonomists for standard genome sequencing and annotation.</title>
        <authorList>
            <consortium name="The Broad Institute Genomics Platform"/>
            <consortium name="The Broad Institute Genome Sequencing Center for Infectious Disease"/>
            <person name="Wu L."/>
            <person name="Ma J."/>
        </authorList>
    </citation>
    <scope>NUCLEOTIDE SEQUENCE [LARGE SCALE GENOMIC DNA]</scope>
    <source>
        <strain evidence="4">CCUG 60023</strain>
    </source>
</reference>
<dbReference type="InterPro" id="IPR006660">
    <property type="entry name" value="Arsenate_reductase-like"/>
</dbReference>
<dbReference type="RefSeq" id="WP_377211791.1">
    <property type="nucleotide sequence ID" value="NZ_JBHTJV010000003.1"/>
</dbReference>
<dbReference type="NCBIfam" id="TIGR01617">
    <property type="entry name" value="arsC_related"/>
    <property type="match status" value="1"/>
</dbReference>
<dbReference type="PANTHER" id="PTHR30041">
    <property type="entry name" value="ARSENATE REDUCTASE"/>
    <property type="match status" value="1"/>
</dbReference>
<organism evidence="3 4">
    <name type="scientific">Pseudahrensia aquimaris</name>
    <dbReference type="NCBI Taxonomy" id="744461"/>
    <lineage>
        <taxon>Bacteria</taxon>
        <taxon>Pseudomonadati</taxon>
        <taxon>Pseudomonadota</taxon>
        <taxon>Alphaproteobacteria</taxon>
        <taxon>Hyphomicrobiales</taxon>
        <taxon>Ahrensiaceae</taxon>
        <taxon>Pseudahrensia</taxon>
    </lineage>
</organism>
<name>A0ABW3FEF8_9HYPH</name>
<sequence>MIVYTLKSCDTCKKALKWLDAEGIAYENRDVRADGISPDTIRTIVSSLGWEKALNRRSTTWRNLPQSQKDALDAEKAIALIEDNATIMKRPVFVTEHEIMGGFDDSVRDWLKS</sequence>
<evidence type="ECO:0000313" key="4">
    <source>
        <dbReference type="Proteomes" id="UP001597101"/>
    </source>
</evidence>
<dbReference type="SUPFAM" id="SSF52833">
    <property type="entry name" value="Thioredoxin-like"/>
    <property type="match status" value="1"/>
</dbReference>
<evidence type="ECO:0000256" key="2">
    <source>
        <dbReference type="PROSITE-ProRule" id="PRU01282"/>
    </source>
</evidence>
<proteinExistence type="inferred from homology"/>
<comment type="similarity">
    <text evidence="1 2">Belongs to the ArsC family.</text>
</comment>
<protein>
    <submittedName>
        <fullName evidence="3">Spx/MgsR family RNA polymerase-binding regulatory protein</fullName>
    </submittedName>
</protein>
<keyword evidence="4" id="KW-1185">Reference proteome</keyword>